<sequence length="171" mass="19383">MRKKLTILVLLQCLVLLFIAGQHYTVAWFGKEILLKTVPIDPRDPFRGDFAQLGYEISQIPAPNEDVECKRGCQVFVLLEKQGEFYAYQDASFTDKFAPADNQVVIKGKTYYSPREAEGKLHVTYGIEQVFVQEGHGKPLEDRDATVTVAVKVLNGKAVLQRVYLNGQLYR</sequence>
<dbReference type="RefSeq" id="WP_380027446.1">
    <property type="nucleotide sequence ID" value="NZ_JBHSHC010000119.1"/>
</dbReference>
<gene>
    <name evidence="1" type="ORF">ACFO8Q_17875</name>
</gene>
<proteinExistence type="predicted"/>
<reference evidence="2" key="1">
    <citation type="journal article" date="2019" name="Int. J. Syst. Evol. Microbiol.">
        <title>The Global Catalogue of Microorganisms (GCM) 10K type strain sequencing project: providing services to taxonomists for standard genome sequencing and annotation.</title>
        <authorList>
            <consortium name="The Broad Institute Genomics Platform"/>
            <consortium name="The Broad Institute Genome Sequencing Center for Infectious Disease"/>
            <person name="Wu L."/>
            <person name="Ma J."/>
        </authorList>
    </citation>
    <scope>NUCLEOTIDE SEQUENCE [LARGE SCALE GENOMIC DNA]</scope>
    <source>
        <strain evidence="2">WYCCWR 12678</strain>
    </source>
</reference>
<keyword evidence="2" id="KW-1185">Reference proteome</keyword>
<dbReference type="Pfam" id="PF14345">
    <property type="entry name" value="GDYXXLXY"/>
    <property type="match status" value="1"/>
</dbReference>
<comment type="caution">
    <text evidence="1">The sequence shown here is derived from an EMBL/GenBank/DDBJ whole genome shotgun (WGS) entry which is preliminary data.</text>
</comment>
<dbReference type="EMBL" id="JBHSHC010000119">
    <property type="protein sequence ID" value="MFC4769201.1"/>
    <property type="molecule type" value="Genomic_DNA"/>
</dbReference>
<evidence type="ECO:0000313" key="2">
    <source>
        <dbReference type="Proteomes" id="UP001596002"/>
    </source>
</evidence>
<name>A0ABV9Q3X5_9BACL</name>
<accession>A0ABV9Q3X5</accession>
<organism evidence="1 2">
    <name type="scientific">Effusibacillus consociatus</name>
    <dbReference type="NCBI Taxonomy" id="1117041"/>
    <lineage>
        <taxon>Bacteria</taxon>
        <taxon>Bacillati</taxon>
        <taxon>Bacillota</taxon>
        <taxon>Bacilli</taxon>
        <taxon>Bacillales</taxon>
        <taxon>Alicyclobacillaceae</taxon>
        <taxon>Effusibacillus</taxon>
    </lineage>
</organism>
<dbReference type="InterPro" id="IPR025833">
    <property type="entry name" value="GDYXXLXY"/>
</dbReference>
<protein>
    <submittedName>
        <fullName evidence="1">GDYXXLXY domain-containing protein</fullName>
    </submittedName>
</protein>
<dbReference type="Proteomes" id="UP001596002">
    <property type="component" value="Unassembled WGS sequence"/>
</dbReference>
<evidence type="ECO:0000313" key="1">
    <source>
        <dbReference type="EMBL" id="MFC4769201.1"/>
    </source>
</evidence>